<dbReference type="EMBL" id="MU842882">
    <property type="protein sequence ID" value="KAK2028164.1"/>
    <property type="molecule type" value="Genomic_DNA"/>
</dbReference>
<accession>A0AAD9HHH7</accession>
<evidence type="ECO:0000256" key="1">
    <source>
        <dbReference type="SAM" id="MobiDB-lite"/>
    </source>
</evidence>
<evidence type="ECO:0000313" key="2">
    <source>
        <dbReference type="EMBL" id="KAK2028164.1"/>
    </source>
</evidence>
<name>A0AAD9HHH7_9PEZI</name>
<keyword evidence="3" id="KW-1185">Reference proteome</keyword>
<feature type="region of interest" description="Disordered" evidence="1">
    <location>
        <begin position="1"/>
        <end position="48"/>
    </location>
</feature>
<protein>
    <submittedName>
        <fullName evidence="2">Uncharacterized protein</fullName>
    </submittedName>
</protein>
<proteinExistence type="predicted"/>
<reference evidence="2" key="1">
    <citation type="submission" date="2021-06" db="EMBL/GenBank/DDBJ databases">
        <title>Comparative genomics, transcriptomics and evolutionary studies reveal genomic signatures of adaptation to plant cell wall in hemibiotrophic fungi.</title>
        <authorList>
            <consortium name="DOE Joint Genome Institute"/>
            <person name="Baroncelli R."/>
            <person name="Diaz J.F."/>
            <person name="Benocci T."/>
            <person name="Peng M."/>
            <person name="Battaglia E."/>
            <person name="Haridas S."/>
            <person name="Andreopoulos W."/>
            <person name="Labutti K."/>
            <person name="Pangilinan J."/>
            <person name="Floch G.L."/>
            <person name="Makela M.R."/>
            <person name="Henrissat B."/>
            <person name="Grigoriev I.V."/>
            <person name="Crouch J.A."/>
            <person name="De Vries R.P."/>
            <person name="Sukno S.A."/>
            <person name="Thon M.R."/>
        </authorList>
    </citation>
    <scope>NUCLEOTIDE SEQUENCE</scope>
    <source>
        <strain evidence="2">MAFF235873</strain>
    </source>
</reference>
<evidence type="ECO:0000313" key="3">
    <source>
        <dbReference type="Proteomes" id="UP001232148"/>
    </source>
</evidence>
<dbReference type="Proteomes" id="UP001232148">
    <property type="component" value="Unassembled WGS sequence"/>
</dbReference>
<gene>
    <name evidence="2" type="ORF">LX32DRAFT_407253</name>
</gene>
<dbReference type="AlphaFoldDB" id="A0AAD9HHH7"/>
<sequence length="102" mass="10774">MTLPRPTASGHDDTSPIQPPNAPPSLSFPSVKGNDGGEGGAAPVGRERRLVYPVSWRLETVKGRGVSGSTTTSEKNEMHDLAMVGGGRRSVWFAGIRYLGTP</sequence>
<comment type="caution">
    <text evidence="2">The sequence shown here is derived from an EMBL/GenBank/DDBJ whole genome shotgun (WGS) entry which is preliminary data.</text>
</comment>
<organism evidence="2 3">
    <name type="scientific">Colletotrichum zoysiae</name>
    <dbReference type="NCBI Taxonomy" id="1216348"/>
    <lineage>
        <taxon>Eukaryota</taxon>
        <taxon>Fungi</taxon>
        <taxon>Dikarya</taxon>
        <taxon>Ascomycota</taxon>
        <taxon>Pezizomycotina</taxon>
        <taxon>Sordariomycetes</taxon>
        <taxon>Hypocreomycetidae</taxon>
        <taxon>Glomerellales</taxon>
        <taxon>Glomerellaceae</taxon>
        <taxon>Colletotrichum</taxon>
        <taxon>Colletotrichum graminicola species complex</taxon>
    </lineage>
</organism>